<dbReference type="AlphaFoldDB" id="A0A7V0XF97"/>
<dbReference type="Pfam" id="PF07963">
    <property type="entry name" value="N_methyl"/>
    <property type="match status" value="1"/>
</dbReference>
<dbReference type="InterPro" id="IPR012902">
    <property type="entry name" value="N_methyl_site"/>
</dbReference>
<gene>
    <name evidence="2" type="ORF">ENN51_04200</name>
</gene>
<name>A0A7V0XF97_UNCW3</name>
<dbReference type="Proteomes" id="UP000885672">
    <property type="component" value="Unassembled WGS sequence"/>
</dbReference>
<proteinExistence type="predicted"/>
<keyword evidence="1" id="KW-0472">Membrane</keyword>
<dbReference type="SUPFAM" id="SSF54523">
    <property type="entry name" value="Pili subunits"/>
    <property type="match status" value="1"/>
</dbReference>
<dbReference type="InterPro" id="IPR045584">
    <property type="entry name" value="Pilin-like"/>
</dbReference>
<reference evidence="2" key="1">
    <citation type="journal article" date="2020" name="mSystems">
        <title>Genome- and Community-Level Interaction Insights into Carbon Utilization and Element Cycling Functions of Hydrothermarchaeota in Hydrothermal Sediment.</title>
        <authorList>
            <person name="Zhou Z."/>
            <person name="Liu Y."/>
            <person name="Xu W."/>
            <person name="Pan J."/>
            <person name="Luo Z.H."/>
            <person name="Li M."/>
        </authorList>
    </citation>
    <scope>NUCLEOTIDE SEQUENCE [LARGE SCALE GENOMIC DNA]</scope>
    <source>
        <strain evidence="2">SpSt-1182</strain>
    </source>
</reference>
<dbReference type="EMBL" id="DSBX01000158">
    <property type="protein sequence ID" value="HDQ99471.1"/>
    <property type="molecule type" value="Genomic_DNA"/>
</dbReference>
<dbReference type="NCBIfam" id="TIGR02532">
    <property type="entry name" value="IV_pilin_GFxxxE"/>
    <property type="match status" value="1"/>
</dbReference>
<organism evidence="2">
    <name type="scientific">candidate division WOR-3 bacterium</name>
    <dbReference type="NCBI Taxonomy" id="2052148"/>
    <lineage>
        <taxon>Bacteria</taxon>
        <taxon>Bacteria division WOR-3</taxon>
    </lineage>
</organism>
<feature type="transmembrane region" description="Helical" evidence="1">
    <location>
        <begin position="29"/>
        <end position="50"/>
    </location>
</feature>
<protein>
    <submittedName>
        <fullName evidence="2">Prepilin-type N-terminal cleavage/methylation domain-containing protein</fullName>
    </submittedName>
</protein>
<keyword evidence="1" id="KW-0812">Transmembrane</keyword>
<comment type="caution">
    <text evidence="2">The sequence shown here is derived from an EMBL/GenBank/DDBJ whole genome shotgun (WGS) entry which is preliminary data.</text>
</comment>
<keyword evidence="1" id="KW-1133">Transmembrane helix</keyword>
<evidence type="ECO:0000313" key="2">
    <source>
        <dbReference type="EMBL" id="HDQ99471.1"/>
    </source>
</evidence>
<sequence length="199" mass="22140">MITCHPRLTASKGASRIWRMRPSAGRNHGWSLVELLVVISILGILIAFFVPPIVSRITTHARTVAVRQELQVLREAIVGNPDVTVGGELVATGFKNDVGRLPRHLVELATRNPFEDIYAPVQYVGKETLPGWNPYSKRGWNGPYIREDGKLSYTEDIWGVPYRFWVDGSDTIGLESAGPDGLFFGQPGAVVDDDIRIRF</sequence>
<evidence type="ECO:0000256" key="1">
    <source>
        <dbReference type="SAM" id="Phobius"/>
    </source>
</evidence>
<dbReference type="Gene3D" id="3.30.700.10">
    <property type="entry name" value="Glycoprotein, Type 4 Pilin"/>
    <property type="match status" value="2"/>
</dbReference>
<accession>A0A7V0XF97</accession>